<evidence type="ECO:0008006" key="2">
    <source>
        <dbReference type="Google" id="ProtNLM"/>
    </source>
</evidence>
<dbReference type="SUPFAM" id="SSF55729">
    <property type="entry name" value="Acyl-CoA N-acyltransferases (Nat)"/>
    <property type="match status" value="1"/>
</dbReference>
<reference evidence="1" key="1">
    <citation type="submission" date="2020-02" db="EMBL/GenBank/DDBJ databases">
        <authorList>
            <person name="Meier V. D."/>
        </authorList>
    </citation>
    <scope>NUCLEOTIDE SEQUENCE</scope>
    <source>
        <strain evidence="1">AVDCRST_MAG87</strain>
    </source>
</reference>
<dbReference type="EMBL" id="CADCWJ010000725">
    <property type="protein sequence ID" value="CAA9580528.1"/>
    <property type="molecule type" value="Genomic_DNA"/>
</dbReference>
<evidence type="ECO:0000313" key="1">
    <source>
        <dbReference type="EMBL" id="CAA9580528.1"/>
    </source>
</evidence>
<accession>A0A6J4VIZ7</accession>
<dbReference type="Gene3D" id="3.40.630.30">
    <property type="match status" value="1"/>
</dbReference>
<organism evidence="1">
    <name type="scientific">uncultured Thermomicrobiales bacterium</name>
    <dbReference type="NCBI Taxonomy" id="1645740"/>
    <lineage>
        <taxon>Bacteria</taxon>
        <taxon>Pseudomonadati</taxon>
        <taxon>Thermomicrobiota</taxon>
        <taxon>Thermomicrobia</taxon>
        <taxon>Thermomicrobiales</taxon>
        <taxon>environmental samples</taxon>
    </lineage>
</organism>
<name>A0A6J4VIZ7_9BACT</name>
<dbReference type="InterPro" id="IPR016181">
    <property type="entry name" value="Acyl_CoA_acyltransferase"/>
</dbReference>
<gene>
    <name evidence="1" type="ORF">AVDCRST_MAG87-3297</name>
</gene>
<dbReference type="AlphaFoldDB" id="A0A6J4VIZ7"/>
<protein>
    <recommendedName>
        <fullName evidence="2">N-acetyltransferase domain-containing protein</fullName>
    </recommendedName>
</protein>
<sequence>MHDRRQRTAPFLTGSRLGLRHPVLADARSATSWHEGAFPISETQAEELLRSTEIHPWGSAPETRLIVDSVPDGVTLGGAMVERRHDRIGRIRPSAASWLPVAERDEIHAEILALLLPWMLGELDLMVVTIQVPADHAATTMRAISLGMRESVRLREHIRRPDDRVDLLTFEIVNPAWNHAVRDPMEHADA</sequence>
<proteinExistence type="predicted"/>